<evidence type="ECO:0000313" key="1">
    <source>
        <dbReference type="EMBL" id="GHA99257.1"/>
    </source>
</evidence>
<sequence>MKHAKSLAPLALALLLAGCSQPPEEKRAFEVPGVLCGTEVSPALLSPLLPAGGEEIEVKRSDLIGGGMMTCKVSVDGATALSLGWNWGELGEPLRRAANDNPYLKLAKQETPDGRVVYGEESGATRVTCEPVVAHRKGNAELIATLKVFEGRPDADAVKNLLVAYAKELEVSSEECVRKK</sequence>
<dbReference type="PROSITE" id="PS51257">
    <property type="entry name" value="PROKAR_LIPOPROTEIN"/>
    <property type="match status" value="1"/>
</dbReference>
<dbReference type="EMBL" id="BMUL01000014">
    <property type="protein sequence ID" value="GHA99257.1"/>
    <property type="molecule type" value="Genomic_DNA"/>
</dbReference>
<reference evidence="1" key="2">
    <citation type="submission" date="2020-09" db="EMBL/GenBank/DDBJ databases">
        <authorList>
            <person name="Sun Q."/>
            <person name="Ohkuma M."/>
        </authorList>
    </citation>
    <scope>NUCLEOTIDE SEQUENCE</scope>
    <source>
        <strain evidence="1">JCM 4518</strain>
    </source>
</reference>
<proteinExistence type="predicted"/>
<dbReference type="AlphaFoldDB" id="A0A918WAK7"/>
<name>A0A918WAK7_9ACTN</name>
<evidence type="ECO:0000313" key="2">
    <source>
        <dbReference type="Proteomes" id="UP000644020"/>
    </source>
</evidence>
<accession>A0A918WAK7</accession>
<reference evidence="1" key="1">
    <citation type="journal article" date="2014" name="Int. J. Syst. Evol. Microbiol.">
        <title>Complete genome sequence of Corynebacterium casei LMG S-19264T (=DSM 44701T), isolated from a smear-ripened cheese.</title>
        <authorList>
            <consortium name="US DOE Joint Genome Institute (JGI-PGF)"/>
            <person name="Walter F."/>
            <person name="Albersmeier A."/>
            <person name="Kalinowski J."/>
            <person name="Ruckert C."/>
        </authorList>
    </citation>
    <scope>NUCLEOTIDE SEQUENCE</scope>
    <source>
        <strain evidence="1">JCM 4518</strain>
    </source>
</reference>
<protein>
    <recommendedName>
        <fullName evidence="3">DUF3558 domain-containing protein</fullName>
    </recommendedName>
</protein>
<keyword evidence="2" id="KW-1185">Reference proteome</keyword>
<comment type="caution">
    <text evidence="1">The sequence shown here is derived from an EMBL/GenBank/DDBJ whole genome shotgun (WGS) entry which is preliminary data.</text>
</comment>
<dbReference type="Proteomes" id="UP000644020">
    <property type="component" value="Unassembled WGS sequence"/>
</dbReference>
<evidence type="ECO:0008006" key="3">
    <source>
        <dbReference type="Google" id="ProtNLM"/>
    </source>
</evidence>
<dbReference type="RefSeq" id="WP_189980882.1">
    <property type="nucleotide sequence ID" value="NZ_BMUL01000014.1"/>
</dbReference>
<organism evidence="1 2">
    <name type="scientific">Streptomyces termitum</name>
    <dbReference type="NCBI Taxonomy" id="67368"/>
    <lineage>
        <taxon>Bacteria</taxon>
        <taxon>Bacillati</taxon>
        <taxon>Actinomycetota</taxon>
        <taxon>Actinomycetes</taxon>
        <taxon>Kitasatosporales</taxon>
        <taxon>Streptomycetaceae</taxon>
        <taxon>Streptomyces</taxon>
    </lineage>
</organism>
<gene>
    <name evidence="1" type="ORF">GCM10010305_48220</name>
</gene>